<organism evidence="4 5">
    <name type="scientific">Staphylococcus warneri</name>
    <dbReference type="NCBI Taxonomy" id="1292"/>
    <lineage>
        <taxon>Bacteria</taxon>
        <taxon>Bacillati</taxon>
        <taxon>Bacillota</taxon>
        <taxon>Bacilli</taxon>
        <taxon>Bacillales</taxon>
        <taxon>Staphylococcaceae</taxon>
        <taxon>Staphylococcus</taxon>
    </lineage>
</organism>
<name>A0A8B2ZM73_STAWA</name>
<dbReference type="EMBL" id="QXWP01000003">
    <property type="protein sequence ID" value="NBH30812.1"/>
    <property type="molecule type" value="Genomic_DNA"/>
</dbReference>
<evidence type="ECO:0000256" key="1">
    <source>
        <dbReference type="SAM" id="Phobius"/>
    </source>
</evidence>
<gene>
    <name evidence="3" type="ORF">D3Z30_07420</name>
    <name evidence="4" type="ORF">DXC19_07425</name>
    <name evidence="2" type="ORF">G8J23_02355</name>
</gene>
<keyword evidence="7" id="KW-1185">Reference proteome</keyword>
<evidence type="ECO:0000313" key="6">
    <source>
        <dbReference type="Proteomes" id="UP000481807"/>
    </source>
</evidence>
<dbReference type="EMBL" id="QSTD01000002">
    <property type="protein sequence ID" value="RGM31378.1"/>
    <property type="molecule type" value="Genomic_DNA"/>
</dbReference>
<protein>
    <submittedName>
        <fullName evidence="4">DUF2812 domain-containing protein</fullName>
    </submittedName>
</protein>
<dbReference type="Proteomes" id="UP000814367">
    <property type="component" value="Unassembled WGS sequence"/>
</dbReference>
<proteinExistence type="predicted"/>
<feature type="transmembrane region" description="Helical" evidence="1">
    <location>
        <begin position="154"/>
        <end position="186"/>
    </location>
</feature>
<dbReference type="Proteomes" id="UP000481807">
    <property type="component" value="Unassembled WGS sequence"/>
</dbReference>
<feature type="transmembrane region" description="Helical" evidence="1">
    <location>
        <begin position="113"/>
        <end position="134"/>
    </location>
</feature>
<evidence type="ECO:0000313" key="2">
    <source>
        <dbReference type="EMBL" id="MCG6224859.1"/>
    </source>
</evidence>
<accession>A0A8B2ZM73</accession>
<keyword evidence="1" id="KW-1133">Transmembrane helix</keyword>
<dbReference type="EMBL" id="JAANHJ010000001">
    <property type="protein sequence ID" value="MCG6224859.1"/>
    <property type="molecule type" value="Genomic_DNA"/>
</dbReference>
<dbReference type="Proteomes" id="UP000261016">
    <property type="component" value="Unassembled WGS sequence"/>
</dbReference>
<comment type="caution">
    <text evidence="4">The sequence shown here is derived from an EMBL/GenBank/DDBJ whole genome shotgun (WGS) entry which is preliminary data.</text>
</comment>
<dbReference type="InterPro" id="IPR021359">
    <property type="entry name" value="DUF2812"/>
</dbReference>
<sequence>MKKMTKFRMFLNPIKEEKWINNILDEGYKLVSFSTFGFYKFIETDENYVVRVDYRSLKKRDFYDYVTLHEECGWDHISGRPHGVNNQYWEKKRDGNDELFSDNESKLAFYQRIVNLITSVCIIYLATYLSNIFQHQNAFQLFLTPGLWDMPKNLMWKAILFELPFALMRLSFHLIFISLISIVIVLQFKINKLKQNNI</sequence>
<evidence type="ECO:0000313" key="7">
    <source>
        <dbReference type="Proteomes" id="UP000814367"/>
    </source>
</evidence>
<dbReference type="AlphaFoldDB" id="A0A8B2ZM73"/>
<reference evidence="2 7" key="3">
    <citation type="submission" date="2020-03" db="EMBL/GenBank/DDBJ databases">
        <title>Comparative genetics of Staphylococcus warneri persistents from caprine mastitis.</title>
        <authorList>
            <person name="Franca C.A."/>
            <person name="Rosa D.S."/>
            <person name="Silva A."/>
            <person name="Rodrigues D.L.N."/>
            <person name="Santos R.G."/>
            <person name="Castillo R.E.H."/>
            <person name="Moreira M.A.S."/>
            <person name="Lima M.C."/>
            <person name="Gouveia G.V."/>
            <person name="Gouveia J.J.S."/>
            <person name="Souza R.F.S."/>
            <person name="Bertram B."/>
            <person name="Azevedo V."/>
            <person name="Costa M."/>
        </authorList>
    </citation>
    <scope>NUCLEOTIDE SEQUENCE [LARGE SCALE GENOMIC DNA]</scope>
    <source>
        <strain evidence="2 7">Cap 9.2</strain>
    </source>
</reference>
<keyword evidence="1" id="KW-0472">Membrane</keyword>
<evidence type="ECO:0000313" key="3">
    <source>
        <dbReference type="EMBL" id="NBH30812.1"/>
    </source>
</evidence>
<evidence type="ECO:0000313" key="4">
    <source>
        <dbReference type="EMBL" id="RGM31378.1"/>
    </source>
</evidence>
<reference evidence="3 6" key="2">
    <citation type="submission" date="2018-08" db="EMBL/GenBank/DDBJ databases">
        <title>Murine metabolic-syndrome-specific gut microbial biobank.</title>
        <authorList>
            <person name="Liu C."/>
        </authorList>
    </citation>
    <scope>NUCLEOTIDE SEQUENCE [LARGE SCALE GENOMIC DNA]</scope>
    <source>
        <strain evidence="3 6">1XD21-27</strain>
    </source>
</reference>
<evidence type="ECO:0000313" key="5">
    <source>
        <dbReference type="Proteomes" id="UP000261016"/>
    </source>
</evidence>
<keyword evidence="1" id="KW-0812">Transmembrane</keyword>
<reference evidence="4 5" key="1">
    <citation type="submission" date="2018-08" db="EMBL/GenBank/DDBJ databases">
        <title>A genome reference for cultivated species of the human gut microbiota.</title>
        <authorList>
            <person name="Zou Y."/>
            <person name="Xue W."/>
            <person name="Luo G."/>
        </authorList>
    </citation>
    <scope>NUCLEOTIDE SEQUENCE [LARGE SCALE GENOMIC DNA]</scope>
    <source>
        <strain evidence="4 5">OM08-17AT</strain>
    </source>
</reference>
<dbReference type="Pfam" id="PF11193">
    <property type="entry name" value="DUF2812"/>
    <property type="match status" value="1"/>
</dbReference>